<evidence type="ECO:0008006" key="3">
    <source>
        <dbReference type="Google" id="ProtNLM"/>
    </source>
</evidence>
<dbReference type="Gene3D" id="1.10.150.240">
    <property type="entry name" value="Putative phosphatase, domain 2"/>
    <property type="match status" value="1"/>
</dbReference>
<dbReference type="Pfam" id="PF13419">
    <property type="entry name" value="HAD_2"/>
    <property type="match status" value="1"/>
</dbReference>
<accession>A0A1G1V7H3</accession>
<dbReference type="InterPro" id="IPR006439">
    <property type="entry name" value="HAD-SF_hydro_IA"/>
</dbReference>
<dbReference type="Gene3D" id="3.40.50.1000">
    <property type="entry name" value="HAD superfamily/HAD-like"/>
    <property type="match status" value="1"/>
</dbReference>
<dbReference type="AlphaFoldDB" id="A0A1G1V7H3"/>
<dbReference type="InterPro" id="IPR036412">
    <property type="entry name" value="HAD-like_sf"/>
</dbReference>
<dbReference type="Proteomes" id="UP000178272">
    <property type="component" value="Unassembled WGS sequence"/>
</dbReference>
<dbReference type="InterPro" id="IPR023214">
    <property type="entry name" value="HAD_sf"/>
</dbReference>
<dbReference type="SFLD" id="SFLDS00003">
    <property type="entry name" value="Haloacid_Dehalogenase"/>
    <property type="match status" value="1"/>
</dbReference>
<name>A0A1G1V7H3_9BACT</name>
<dbReference type="GO" id="GO:0050308">
    <property type="term" value="F:sugar-phosphatase activity"/>
    <property type="evidence" value="ECO:0007669"/>
    <property type="project" value="TreeGrafter"/>
</dbReference>
<dbReference type="SFLD" id="SFLDG01135">
    <property type="entry name" value="C1.5.6:_HAD__Beta-PGM__Phospha"/>
    <property type="match status" value="1"/>
</dbReference>
<dbReference type="PANTHER" id="PTHR43481:SF4">
    <property type="entry name" value="GLYCEROL-1-PHOSPHATE PHOSPHOHYDROLASE 1-RELATED"/>
    <property type="match status" value="1"/>
</dbReference>
<gene>
    <name evidence="1" type="ORF">A3F61_03660</name>
</gene>
<comment type="caution">
    <text evidence="1">The sequence shown here is derived from an EMBL/GenBank/DDBJ whole genome shotgun (WGS) entry which is preliminary data.</text>
</comment>
<organism evidence="1 2">
    <name type="scientific">Candidatus Blackburnbacteria bacterium RIFCSPHIGHO2_12_FULL_41_13b</name>
    <dbReference type="NCBI Taxonomy" id="1797517"/>
    <lineage>
        <taxon>Bacteria</taxon>
        <taxon>Candidatus Blackburniibacteriota</taxon>
    </lineage>
</organism>
<dbReference type="InterPro" id="IPR041492">
    <property type="entry name" value="HAD_2"/>
</dbReference>
<dbReference type="PANTHER" id="PTHR43481">
    <property type="entry name" value="FRUCTOSE-1-PHOSPHATE PHOSPHATASE"/>
    <property type="match status" value="1"/>
</dbReference>
<dbReference type="NCBIfam" id="TIGR01509">
    <property type="entry name" value="HAD-SF-IA-v3"/>
    <property type="match status" value="1"/>
</dbReference>
<reference evidence="1 2" key="1">
    <citation type="journal article" date="2016" name="Nat. Commun.">
        <title>Thousands of microbial genomes shed light on interconnected biogeochemical processes in an aquifer system.</title>
        <authorList>
            <person name="Anantharaman K."/>
            <person name="Brown C.T."/>
            <person name="Hug L.A."/>
            <person name="Sharon I."/>
            <person name="Castelle C.J."/>
            <person name="Probst A.J."/>
            <person name="Thomas B.C."/>
            <person name="Singh A."/>
            <person name="Wilkins M.J."/>
            <person name="Karaoz U."/>
            <person name="Brodie E.L."/>
            <person name="Williams K.H."/>
            <person name="Hubbard S.S."/>
            <person name="Banfield J.F."/>
        </authorList>
    </citation>
    <scope>NUCLEOTIDE SEQUENCE [LARGE SCALE GENOMIC DNA]</scope>
</reference>
<dbReference type="InterPro" id="IPR023198">
    <property type="entry name" value="PGP-like_dom2"/>
</dbReference>
<evidence type="ECO:0000313" key="2">
    <source>
        <dbReference type="Proteomes" id="UP000178272"/>
    </source>
</evidence>
<protein>
    <recommendedName>
        <fullName evidence="3">FCP1 homology domain-containing protein</fullName>
    </recommendedName>
</protein>
<dbReference type="EMBL" id="MHCA01000041">
    <property type="protein sequence ID" value="OGY11277.1"/>
    <property type="molecule type" value="Genomic_DNA"/>
</dbReference>
<evidence type="ECO:0000313" key="1">
    <source>
        <dbReference type="EMBL" id="OGY11277.1"/>
    </source>
</evidence>
<proteinExistence type="predicted"/>
<dbReference type="SUPFAM" id="SSF56784">
    <property type="entry name" value="HAD-like"/>
    <property type="match status" value="1"/>
</dbReference>
<dbReference type="STRING" id="1797517.A3F61_03660"/>
<dbReference type="SFLD" id="SFLDG01129">
    <property type="entry name" value="C1.5:_HAD__Beta-PGM__Phosphata"/>
    <property type="match status" value="1"/>
</dbReference>
<dbReference type="InterPro" id="IPR051806">
    <property type="entry name" value="HAD-like_SPP"/>
</dbReference>
<sequence>MRKYSAVLFDLDGTILENEDVYGKAFAAVFNKHKIPPLDSEYPHTPGIGMEANWKALKEKYDELRDVSVVQLVHETQGEYHDRMRDVVIRPGFFEFHQALIDEGVVVALATSNDWWLVEDELDDLDLHRYFETITTGEEVYERKPAPDIFILTARKIHAEPEECIVVEDSPAGVKAGKEAGMKVVVIRNSHNDKDDFSNADLVVEGFYDLNPQVLDSLC</sequence>